<dbReference type="OrthoDB" id="5984255at2759"/>
<dbReference type="AlphaFoldDB" id="W8CAM2"/>
<sequence length="316" mass="36794">ATEMEVFVAEVRKREYLWNTKKIPVYKQHKSIRDELWQEVAKACKISKQVAKCKWRSLRDNFVKELKKVPVYSNGDTYYIDEREKPRWVHFNHLIFLLNAYTPKQKVIDINAESIIDIRSSDSEDGDCSLENSKSGIGRAEDFHVTPQIKIQTPPDDEAHFQNIRKIYALEDDEEVEGTEAEADLYNSATSLTQWPQECAVESECDGSKNQLACGPPPLQLMPTQALESTFQADVKHALTPTTEEYEETYDEFYKTAAKRRRSLEAERPLMNEENENLLFFRSLLPYMRNLDAVQQLRVRTRFQEILMEELAGKKD</sequence>
<evidence type="ECO:0000259" key="2">
    <source>
        <dbReference type="PROSITE" id="PS51029"/>
    </source>
</evidence>
<dbReference type="PANTHER" id="PTHR12243:SF69">
    <property type="entry name" value="SI:CH73-59F11.3"/>
    <property type="match status" value="1"/>
</dbReference>
<dbReference type="PROSITE" id="PS51029">
    <property type="entry name" value="MADF"/>
    <property type="match status" value="1"/>
</dbReference>
<keyword evidence="1" id="KW-0539">Nucleus</keyword>
<evidence type="ECO:0000256" key="1">
    <source>
        <dbReference type="PROSITE-ProRule" id="PRU00371"/>
    </source>
</evidence>
<protein>
    <recommendedName>
        <fullName evidence="5">Transcription factor Adf-1</fullName>
    </recommendedName>
</protein>
<dbReference type="EMBL" id="GAMC01001184">
    <property type="protein sequence ID" value="JAC05372.1"/>
    <property type="molecule type" value="mRNA"/>
</dbReference>
<dbReference type="InterPro" id="IPR004210">
    <property type="entry name" value="BESS_motif"/>
</dbReference>
<dbReference type="PROSITE" id="PS51031">
    <property type="entry name" value="BESS"/>
    <property type="match status" value="1"/>
</dbReference>
<dbReference type="Pfam" id="PF02944">
    <property type="entry name" value="BESS"/>
    <property type="match status" value="1"/>
</dbReference>
<evidence type="ECO:0008006" key="5">
    <source>
        <dbReference type="Google" id="ProtNLM"/>
    </source>
</evidence>
<feature type="domain" description="BESS" evidence="3">
    <location>
        <begin position="274"/>
        <end position="313"/>
    </location>
</feature>
<reference evidence="4" key="1">
    <citation type="submission" date="2013-07" db="EMBL/GenBank/DDBJ databases">
        <authorList>
            <person name="Geib S."/>
        </authorList>
    </citation>
    <scope>NUCLEOTIDE SEQUENCE</scope>
</reference>
<comment type="subcellular location">
    <subcellularLocation>
        <location evidence="1">Nucleus</location>
    </subcellularLocation>
</comment>
<dbReference type="PANTHER" id="PTHR12243">
    <property type="entry name" value="MADF DOMAIN TRANSCRIPTION FACTOR"/>
    <property type="match status" value="1"/>
</dbReference>
<feature type="non-terminal residue" evidence="4">
    <location>
        <position position="1"/>
    </location>
</feature>
<dbReference type="GO" id="GO:0005634">
    <property type="term" value="C:nucleus"/>
    <property type="evidence" value="ECO:0007669"/>
    <property type="project" value="UniProtKB-SubCell"/>
</dbReference>
<dbReference type="SMART" id="SM00595">
    <property type="entry name" value="MADF"/>
    <property type="match status" value="1"/>
</dbReference>
<organism evidence="4">
    <name type="scientific">Ceratitis capitata</name>
    <name type="common">Mediterranean fruit fly</name>
    <name type="synonym">Tephritis capitata</name>
    <dbReference type="NCBI Taxonomy" id="7213"/>
    <lineage>
        <taxon>Eukaryota</taxon>
        <taxon>Metazoa</taxon>
        <taxon>Ecdysozoa</taxon>
        <taxon>Arthropoda</taxon>
        <taxon>Hexapoda</taxon>
        <taxon>Insecta</taxon>
        <taxon>Pterygota</taxon>
        <taxon>Neoptera</taxon>
        <taxon>Endopterygota</taxon>
        <taxon>Diptera</taxon>
        <taxon>Brachycera</taxon>
        <taxon>Muscomorpha</taxon>
        <taxon>Tephritoidea</taxon>
        <taxon>Tephritidae</taxon>
        <taxon>Ceratitis</taxon>
        <taxon>Ceratitis</taxon>
    </lineage>
</organism>
<evidence type="ECO:0000313" key="4">
    <source>
        <dbReference type="EMBL" id="JAC05372.1"/>
    </source>
</evidence>
<reference evidence="4" key="2">
    <citation type="journal article" date="2014" name="BMC Genomics">
        <title>A genomic perspective to assessing quality of mass-reared SIT flies used in Mediterranean fruit fly (Ceratitis capitata) eradication in California.</title>
        <authorList>
            <person name="Calla B."/>
            <person name="Hall B."/>
            <person name="Hou S."/>
            <person name="Geib S.M."/>
        </authorList>
    </citation>
    <scope>NUCLEOTIDE SEQUENCE</scope>
</reference>
<dbReference type="Pfam" id="PF10545">
    <property type="entry name" value="MADF_DNA_bdg"/>
    <property type="match status" value="1"/>
</dbReference>
<dbReference type="GO" id="GO:0003677">
    <property type="term" value="F:DNA binding"/>
    <property type="evidence" value="ECO:0007669"/>
    <property type="project" value="InterPro"/>
</dbReference>
<dbReference type="InterPro" id="IPR006578">
    <property type="entry name" value="MADF-dom"/>
</dbReference>
<proteinExistence type="evidence at transcript level"/>
<evidence type="ECO:0000259" key="3">
    <source>
        <dbReference type="PROSITE" id="PS51031"/>
    </source>
</evidence>
<dbReference type="GO" id="GO:0005667">
    <property type="term" value="C:transcription regulator complex"/>
    <property type="evidence" value="ECO:0007669"/>
    <property type="project" value="TreeGrafter"/>
</dbReference>
<dbReference type="GO" id="GO:0006357">
    <property type="term" value="P:regulation of transcription by RNA polymerase II"/>
    <property type="evidence" value="ECO:0007669"/>
    <property type="project" value="TreeGrafter"/>
</dbReference>
<dbReference type="InterPro" id="IPR039353">
    <property type="entry name" value="TF_Adf1"/>
</dbReference>
<feature type="domain" description="MADF" evidence="2">
    <location>
        <begin position="6"/>
        <end position="102"/>
    </location>
</feature>
<name>W8CAM2_CERCA</name>
<accession>W8CAM2</accession>